<evidence type="ECO:0000313" key="4">
    <source>
        <dbReference type="Proteomes" id="UP000176997"/>
    </source>
</evidence>
<protein>
    <recommendedName>
        <fullName evidence="2">YdbS-like PH domain-containing protein</fullName>
    </recommendedName>
</protein>
<sequence>MITLEQDENVIIREYRHWFVFLSHVIGFVVLAVAPLVLASIYASLGGNAVTLAVPGNISLLITFGSSVWYLALWVAFFMQWTTFFLDTIIVTDKRVIYVNQEGLFARRVSTSSIDRIQDVTVRVEGLIPTFFNFGTVAIQTAAEEEKFTIHGIANPDEIKESVLEARRKSTASASTGV</sequence>
<evidence type="ECO:0000313" key="3">
    <source>
        <dbReference type="EMBL" id="OHA80327.1"/>
    </source>
</evidence>
<comment type="caution">
    <text evidence="3">The sequence shown here is derived from an EMBL/GenBank/DDBJ whole genome shotgun (WGS) entry which is preliminary data.</text>
</comment>
<reference evidence="3 4" key="1">
    <citation type="journal article" date="2016" name="Nat. Commun.">
        <title>Thousands of microbial genomes shed light on interconnected biogeochemical processes in an aquifer system.</title>
        <authorList>
            <person name="Anantharaman K."/>
            <person name="Brown C.T."/>
            <person name="Hug L.A."/>
            <person name="Sharon I."/>
            <person name="Castelle C.J."/>
            <person name="Probst A.J."/>
            <person name="Thomas B.C."/>
            <person name="Singh A."/>
            <person name="Wilkins M.J."/>
            <person name="Karaoz U."/>
            <person name="Brodie E.L."/>
            <person name="Williams K.H."/>
            <person name="Hubbard S.S."/>
            <person name="Banfield J.F."/>
        </authorList>
    </citation>
    <scope>NUCLEOTIDE SEQUENCE [LARGE SCALE GENOMIC DNA]</scope>
</reference>
<keyword evidence="1" id="KW-1133">Transmembrane helix</keyword>
<proteinExistence type="predicted"/>
<keyword evidence="1" id="KW-0812">Transmembrane</keyword>
<gene>
    <name evidence="3" type="ORF">A2675_00605</name>
</gene>
<dbReference type="PANTHER" id="PTHR37938">
    <property type="entry name" value="BLL0215 PROTEIN"/>
    <property type="match status" value="1"/>
</dbReference>
<keyword evidence="1" id="KW-0472">Membrane</keyword>
<dbReference type="InterPro" id="IPR005182">
    <property type="entry name" value="YdbS-like_PH"/>
</dbReference>
<feature type="domain" description="YdbS-like PH" evidence="2">
    <location>
        <begin position="89"/>
        <end position="161"/>
    </location>
</feature>
<accession>A0A1G2S5P4</accession>
<feature type="transmembrane region" description="Helical" evidence="1">
    <location>
        <begin position="21"/>
        <end position="45"/>
    </location>
</feature>
<evidence type="ECO:0000259" key="2">
    <source>
        <dbReference type="Pfam" id="PF03703"/>
    </source>
</evidence>
<evidence type="ECO:0000256" key="1">
    <source>
        <dbReference type="SAM" id="Phobius"/>
    </source>
</evidence>
<dbReference type="AlphaFoldDB" id="A0A1G2S5P4"/>
<dbReference type="EMBL" id="MHUS01000026">
    <property type="protein sequence ID" value="OHA80327.1"/>
    <property type="molecule type" value="Genomic_DNA"/>
</dbReference>
<dbReference type="Proteomes" id="UP000176997">
    <property type="component" value="Unassembled WGS sequence"/>
</dbReference>
<organism evidence="3 4">
    <name type="scientific">Candidatus Yonathbacteria bacterium RIFCSPHIGHO2_01_FULL_51_10</name>
    <dbReference type="NCBI Taxonomy" id="1802723"/>
    <lineage>
        <taxon>Bacteria</taxon>
        <taxon>Candidatus Yonathiibacteriota</taxon>
    </lineage>
</organism>
<dbReference type="Pfam" id="PF03703">
    <property type="entry name" value="bPH_2"/>
    <property type="match status" value="1"/>
</dbReference>
<feature type="transmembrane region" description="Helical" evidence="1">
    <location>
        <begin position="57"/>
        <end position="79"/>
    </location>
</feature>
<name>A0A1G2S5P4_9BACT</name>
<dbReference type="PANTHER" id="PTHR37938:SF1">
    <property type="entry name" value="BLL0215 PROTEIN"/>
    <property type="match status" value="1"/>
</dbReference>